<dbReference type="PANTHER" id="PTHR21315:SF2">
    <property type="entry name" value="APRATAXIN AND PNK-LIKE FACTOR"/>
    <property type="match status" value="1"/>
</dbReference>
<sequence length="183" mass="20835">MSDNNTVIEKEKEEAEGSDQLDGASGTTSLNLTVTRPSCKYGKDCYRRNPDHKKAFSHPGDPDYEENSSSPASVDNRPECRFGTSCYRKNPQHIRDFKHTAPARRKKRKNVKKAEEDNEEEDENSDDYDYDDPFINDGSSDDYEPSSSGSDSSDTSSDNDNDKGEDDVRRMRKEAKRFLKKKT</sequence>
<evidence type="ECO:0000313" key="4">
    <source>
        <dbReference type="Proteomes" id="UP000792457"/>
    </source>
</evidence>
<dbReference type="Pfam" id="PF10283">
    <property type="entry name" value="zf-CCHH"/>
    <property type="match status" value="2"/>
</dbReference>
<protein>
    <recommendedName>
        <fullName evidence="2">PBZ-type domain-containing protein</fullName>
    </recommendedName>
</protein>
<reference evidence="3" key="1">
    <citation type="submission" date="2013-04" db="EMBL/GenBank/DDBJ databases">
        <authorList>
            <person name="Qu J."/>
            <person name="Murali S.C."/>
            <person name="Bandaranaike D."/>
            <person name="Bellair M."/>
            <person name="Blankenburg K."/>
            <person name="Chao H."/>
            <person name="Dinh H."/>
            <person name="Doddapaneni H."/>
            <person name="Downs B."/>
            <person name="Dugan-Rocha S."/>
            <person name="Elkadiri S."/>
            <person name="Gnanaolivu R.D."/>
            <person name="Hernandez B."/>
            <person name="Javaid M."/>
            <person name="Jayaseelan J.C."/>
            <person name="Lee S."/>
            <person name="Li M."/>
            <person name="Ming W."/>
            <person name="Munidasa M."/>
            <person name="Muniz J."/>
            <person name="Nguyen L."/>
            <person name="Ongeri F."/>
            <person name="Osuji N."/>
            <person name="Pu L.-L."/>
            <person name="Puazo M."/>
            <person name="Qu C."/>
            <person name="Quiroz J."/>
            <person name="Raj R."/>
            <person name="Weissenberger G."/>
            <person name="Xin Y."/>
            <person name="Zou X."/>
            <person name="Han Y."/>
            <person name="Richards S."/>
            <person name="Worley K."/>
            <person name="Muzny D."/>
            <person name="Gibbs R."/>
        </authorList>
    </citation>
    <scope>NUCLEOTIDE SEQUENCE</scope>
    <source>
        <strain evidence="3">Sampled in the wild</strain>
    </source>
</reference>
<feature type="region of interest" description="Disordered" evidence="1">
    <location>
        <begin position="1"/>
        <end position="183"/>
    </location>
</feature>
<evidence type="ECO:0000259" key="2">
    <source>
        <dbReference type="Pfam" id="PF10283"/>
    </source>
</evidence>
<dbReference type="GO" id="GO:0035861">
    <property type="term" value="C:site of double-strand break"/>
    <property type="evidence" value="ECO:0007669"/>
    <property type="project" value="TreeGrafter"/>
</dbReference>
<reference evidence="3" key="2">
    <citation type="submission" date="2017-10" db="EMBL/GenBank/DDBJ databases">
        <title>Ladona fulva Genome sequencing and assembly.</title>
        <authorList>
            <person name="Murali S."/>
            <person name="Richards S."/>
            <person name="Bandaranaike D."/>
            <person name="Bellair M."/>
            <person name="Blankenburg K."/>
            <person name="Chao H."/>
            <person name="Dinh H."/>
            <person name="Doddapaneni H."/>
            <person name="Dugan-Rocha S."/>
            <person name="Elkadiri S."/>
            <person name="Gnanaolivu R."/>
            <person name="Hernandez B."/>
            <person name="Skinner E."/>
            <person name="Javaid M."/>
            <person name="Lee S."/>
            <person name="Li M."/>
            <person name="Ming W."/>
            <person name="Munidasa M."/>
            <person name="Muniz J."/>
            <person name="Nguyen L."/>
            <person name="Hughes D."/>
            <person name="Osuji N."/>
            <person name="Pu L.-L."/>
            <person name="Puazo M."/>
            <person name="Qu C."/>
            <person name="Quiroz J."/>
            <person name="Raj R."/>
            <person name="Weissenberger G."/>
            <person name="Xin Y."/>
            <person name="Zou X."/>
            <person name="Han Y."/>
            <person name="Worley K."/>
            <person name="Muzny D."/>
            <person name="Gibbs R."/>
        </authorList>
    </citation>
    <scope>NUCLEOTIDE SEQUENCE</scope>
    <source>
        <strain evidence="3">Sampled in the wild</strain>
    </source>
</reference>
<dbReference type="GO" id="GO:0008408">
    <property type="term" value="F:3'-5' exonuclease activity"/>
    <property type="evidence" value="ECO:0007669"/>
    <property type="project" value="InterPro"/>
</dbReference>
<evidence type="ECO:0000313" key="3">
    <source>
        <dbReference type="EMBL" id="KAG8235269.1"/>
    </source>
</evidence>
<dbReference type="InterPro" id="IPR039253">
    <property type="entry name" value="APLF"/>
</dbReference>
<proteinExistence type="predicted"/>
<accession>A0A8K0KHD9</accession>
<feature type="compositionally biased region" description="Basic residues" evidence="1">
    <location>
        <begin position="170"/>
        <end position="183"/>
    </location>
</feature>
<feature type="compositionally biased region" description="Polar residues" evidence="1">
    <location>
        <begin position="25"/>
        <end position="36"/>
    </location>
</feature>
<feature type="compositionally biased region" description="Low complexity" evidence="1">
    <location>
        <begin position="145"/>
        <end position="156"/>
    </location>
</feature>
<feature type="compositionally biased region" description="Basic and acidic residues" evidence="1">
    <location>
        <begin position="160"/>
        <end position="169"/>
    </location>
</feature>
<dbReference type="Proteomes" id="UP000792457">
    <property type="component" value="Unassembled WGS sequence"/>
</dbReference>
<dbReference type="InterPro" id="IPR019406">
    <property type="entry name" value="APLF_PBZ"/>
</dbReference>
<organism evidence="3 4">
    <name type="scientific">Ladona fulva</name>
    <name type="common">Scarce chaser dragonfly</name>
    <name type="synonym">Libellula fulva</name>
    <dbReference type="NCBI Taxonomy" id="123851"/>
    <lineage>
        <taxon>Eukaryota</taxon>
        <taxon>Metazoa</taxon>
        <taxon>Ecdysozoa</taxon>
        <taxon>Arthropoda</taxon>
        <taxon>Hexapoda</taxon>
        <taxon>Insecta</taxon>
        <taxon>Pterygota</taxon>
        <taxon>Palaeoptera</taxon>
        <taxon>Odonata</taxon>
        <taxon>Epiprocta</taxon>
        <taxon>Anisoptera</taxon>
        <taxon>Libelluloidea</taxon>
        <taxon>Libellulidae</taxon>
        <taxon>Ladona</taxon>
    </lineage>
</organism>
<evidence type="ECO:0000256" key="1">
    <source>
        <dbReference type="SAM" id="MobiDB-lite"/>
    </source>
</evidence>
<dbReference type="PANTHER" id="PTHR21315">
    <property type="entry name" value="APRATAXIN AND PNK-LIKE FACTOR-RELATED"/>
    <property type="match status" value="1"/>
</dbReference>
<keyword evidence="4" id="KW-1185">Reference proteome</keyword>
<feature type="compositionally biased region" description="Basic and acidic residues" evidence="1">
    <location>
        <begin position="41"/>
        <end position="54"/>
    </location>
</feature>
<gene>
    <name evidence="3" type="ORF">J437_LFUL014269</name>
</gene>
<name>A0A8K0KHD9_LADFU</name>
<feature type="compositionally biased region" description="Basic residues" evidence="1">
    <location>
        <begin position="101"/>
        <end position="111"/>
    </location>
</feature>
<dbReference type="EMBL" id="KZ308894">
    <property type="protein sequence ID" value="KAG8235269.1"/>
    <property type="molecule type" value="Genomic_DNA"/>
</dbReference>
<dbReference type="GO" id="GO:0005634">
    <property type="term" value="C:nucleus"/>
    <property type="evidence" value="ECO:0007669"/>
    <property type="project" value="TreeGrafter"/>
</dbReference>
<feature type="domain" description="PBZ-type" evidence="2">
    <location>
        <begin position="77"/>
        <end position="101"/>
    </location>
</feature>
<dbReference type="GO" id="GO:0003906">
    <property type="term" value="F:DNA-(apurinic or apyrimidinic site) endonuclease activity"/>
    <property type="evidence" value="ECO:0007669"/>
    <property type="project" value="InterPro"/>
</dbReference>
<dbReference type="AlphaFoldDB" id="A0A8K0KHD9"/>
<dbReference type="GO" id="GO:0006302">
    <property type="term" value="P:double-strand break repair"/>
    <property type="evidence" value="ECO:0007669"/>
    <property type="project" value="InterPro"/>
</dbReference>
<comment type="caution">
    <text evidence="3">The sequence shown here is derived from an EMBL/GenBank/DDBJ whole genome shotgun (WGS) entry which is preliminary data.</text>
</comment>
<feature type="compositionally biased region" description="Acidic residues" evidence="1">
    <location>
        <begin position="116"/>
        <end position="144"/>
    </location>
</feature>
<feature type="domain" description="PBZ-type" evidence="2">
    <location>
        <begin position="36"/>
        <end position="61"/>
    </location>
</feature>
<dbReference type="OrthoDB" id="10256774at2759"/>